<protein>
    <submittedName>
        <fullName evidence="2">Uncharacterized protein</fullName>
    </submittedName>
</protein>
<reference evidence="2" key="1">
    <citation type="journal article" date="2020" name="Stud. Mycol.">
        <title>101 Dothideomycetes genomes: a test case for predicting lifestyles and emergence of pathogens.</title>
        <authorList>
            <person name="Haridas S."/>
            <person name="Albert R."/>
            <person name="Binder M."/>
            <person name="Bloem J."/>
            <person name="Labutti K."/>
            <person name="Salamov A."/>
            <person name="Andreopoulos B."/>
            <person name="Baker S."/>
            <person name="Barry K."/>
            <person name="Bills G."/>
            <person name="Bluhm B."/>
            <person name="Cannon C."/>
            <person name="Castanera R."/>
            <person name="Culley D."/>
            <person name="Daum C."/>
            <person name="Ezra D."/>
            <person name="Gonzalez J."/>
            <person name="Henrissat B."/>
            <person name="Kuo A."/>
            <person name="Liang C."/>
            <person name="Lipzen A."/>
            <person name="Lutzoni F."/>
            <person name="Magnuson J."/>
            <person name="Mondo S."/>
            <person name="Nolan M."/>
            <person name="Ohm R."/>
            <person name="Pangilinan J."/>
            <person name="Park H.-J."/>
            <person name="Ramirez L."/>
            <person name="Alfaro M."/>
            <person name="Sun H."/>
            <person name="Tritt A."/>
            <person name="Yoshinaga Y."/>
            <person name="Zwiers L.-H."/>
            <person name="Turgeon B."/>
            <person name="Goodwin S."/>
            <person name="Spatafora J."/>
            <person name="Crous P."/>
            <person name="Grigoriev I."/>
        </authorList>
    </citation>
    <scope>NUCLEOTIDE SEQUENCE</scope>
    <source>
        <strain evidence="2">CBS 121167</strain>
    </source>
</reference>
<feature type="region of interest" description="Disordered" evidence="1">
    <location>
        <begin position="62"/>
        <end position="152"/>
    </location>
</feature>
<gene>
    <name evidence="2" type="ORF">K452DRAFT_103229</name>
</gene>
<dbReference type="Proteomes" id="UP000799438">
    <property type="component" value="Unassembled WGS sequence"/>
</dbReference>
<proteinExistence type="predicted"/>
<evidence type="ECO:0000313" key="2">
    <source>
        <dbReference type="EMBL" id="KAF2145916.1"/>
    </source>
</evidence>
<dbReference type="EMBL" id="ML995476">
    <property type="protein sequence ID" value="KAF2145916.1"/>
    <property type="molecule type" value="Genomic_DNA"/>
</dbReference>
<sequence length="160" mass="17555">MTPNGHPGLSSHLESHRRAHVQRCLVARRHHDGTKYSRAASGAGRSIQAPTITVLGANAVASNNSSKQQYIRRSVRPRPRQRLRLASERAGRAARPRVSTSPGPRLFAGALAPDRPSETQQQQQRQQHGRGRARSTDSARARTHTFRGPPPLAVVLYPGM</sequence>
<keyword evidence="3" id="KW-1185">Reference proteome</keyword>
<dbReference type="GeneID" id="54292421"/>
<name>A0A6A6BPB5_9PEZI</name>
<dbReference type="RefSeq" id="XP_033401628.1">
    <property type="nucleotide sequence ID" value="XM_033534930.1"/>
</dbReference>
<accession>A0A6A6BPB5</accession>
<evidence type="ECO:0000256" key="1">
    <source>
        <dbReference type="SAM" id="MobiDB-lite"/>
    </source>
</evidence>
<feature type="compositionally biased region" description="Polar residues" evidence="1">
    <location>
        <begin position="62"/>
        <end position="71"/>
    </location>
</feature>
<evidence type="ECO:0000313" key="3">
    <source>
        <dbReference type="Proteomes" id="UP000799438"/>
    </source>
</evidence>
<feature type="compositionally biased region" description="Basic residues" evidence="1">
    <location>
        <begin position="73"/>
        <end position="83"/>
    </location>
</feature>
<organism evidence="2 3">
    <name type="scientific">Aplosporella prunicola CBS 121167</name>
    <dbReference type="NCBI Taxonomy" id="1176127"/>
    <lineage>
        <taxon>Eukaryota</taxon>
        <taxon>Fungi</taxon>
        <taxon>Dikarya</taxon>
        <taxon>Ascomycota</taxon>
        <taxon>Pezizomycotina</taxon>
        <taxon>Dothideomycetes</taxon>
        <taxon>Dothideomycetes incertae sedis</taxon>
        <taxon>Botryosphaeriales</taxon>
        <taxon>Aplosporellaceae</taxon>
        <taxon>Aplosporella</taxon>
    </lineage>
</organism>
<dbReference type="AlphaFoldDB" id="A0A6A6BPB5"/>